<reference evidence="2" key="1">
    <citation type="submission" date="2022-08" db="EMBL/GenBank/DDBJ databases">
        <authorList>
            <consortium name="DOE Joint Genome Institute"/>
            <person name="Min B."/>
            <person name="Riley R."/>
            <person name="Sierra-Patev S."/>
            <person name="Naranjo-Ortiz M."/>
            <person name="Looney B."/>
            <person name="Konkel Z."/>
            <person name="Slot J.C."/>
            <person name="Sakamoto Y."/>
            <person name="Steenwyk J.L."/>
            <person name="Rokas A."/>
            <person name="Carro J."/>
            <person name="Camarero S."/>
            <person name="Ferreira P."/>
            <person name="Molpeceres G."/>
            <person name="Ruiz-Duenas F.J."/>
            <person name="Serrano A."/>
            <person name="Henrissat B."/>
            <person name="Drula E."/>
            <person name="Hughes K.W."/>
            <person name="Mata J.L."/>
            <person name="Ishikawa N.K."/>
            <person name="Vargas-Isla R."/>
            <person name="Ushijima S."/>
            <person name="Smith C.A."/>
            <person name="Ahrendt S."/>
            <person name="Andreopoulos W."/>
            <person name="He G."/>
            <person name="Labutti K."/>
            <person name="Lipzen A."/>
            <person name="Ng V."/>
            <person name="Sandor L."/>
            <person name="Barry K."/>
            <person name="Martinez A.T."/>
            <person name="Xiao Y."/>
            <person name="Gibbons J.G."/>
            <person name="Terashima K."/>
            <person name="Hibbett D.S."/>
            <person name="Grigoriev I.V."/>
        </authorList>
    </citation>
    <scope>NUCLEOTIDE SEQUENCE</scope>
    <source>
        <strain evidence="2">TFB9207</strain>
    </source>
</reference>
<keyword evidence="3" id="KW-1185">Reference proteome</keyword>
<evidence type="ECO:0000313" key="2">
    <source>
        <dbReference type="EMBL" id="KAJ3833608.1"/>
    </source>
</evidence>
<feature type="transmembrane region" description="Helical" evidence="1">
    <location>
        <begin position="20"/>
        <end position="38"/>
    </location>
</feature>
<evidence type="ECO:0000313" key="3">
    <source>
        <dbReference type="Proteomes" id="UP001163846"/>
    </source>
</evidence>
<name>A0AA38P025_9AGAR</name>
<keyword evidence="1" id="KW-0812">Transmembrane</keyword>
<gene>
    <name evidence="2" type="ORF">F5878DRAFT_569554</name>
</gene>
<protein>
    <submittedName>
        <fullName evidence="2">Uncharacterized protein</fullName>
    </submittedName>
</protein>
<organism evidence="2 3">
    <name type="scientific">Lentinula raphanica</name>
    <dbReference type="NCBI Taxonomy" id="153919"/>
    <lineage>
        <taxon>Eukaryota</taxon>
        <taxon>Fungi</taxon>
        <taxon>Dikarya</taxon>
        <taxon>Basidiomycota</taxon>
        <taxon>Agaricomycotina</taxon>
        <taxon>Agaricomycetes</taxon>
        <taxon>Agaricomycetidae</taxon>
        <taxon>Agaricales</taxon>
        <taxon>Marasmiineae</taxon>
        <taxon>Omphalotaceae</taxon>
        <taxon>Lentinula</taxon>
    </lineage>
</organism>
<dbReference type="AlphaFoldDB" id="A0AA38P025"/>
<comment type="caution">
    <text evidence="2">The sequence shown here is derived from an EMBL/GenBank/DDBJ whole genome shotgun (WGS) entry which is preliminary data.</text>
</comment>
<feature type="non-terminal residue" evidence="2">
    <location>
        <position position="52"/>
    </location>
</feature>
<proteinExistence type="predicted"/>
<dbReference type="EMBL" id="MU806664">
    <property type="protein sequence ID" value="KAJ3833608.1"/>
    <property type="molecule type" value="Genomic_DNA"/>
</dbReference>
<evidence type="ECO:0000256" key="1">
    <source>
        <dbReference type="SAM" id="Phobius"/>
    </source>
</evidence>
<sequence length="52" mass="6096">MYTTKVTEDTTVLEAQDFVSMYRYFTIVCSIVCFLYFISMKPPRNHLPPAQV</sequence>
<dbReference type="Proteomes" id="UP001163846">
    <property type="component" value="Unassembled WGS sequence"/>
</dbReference>
<keyword evidence="1" id="KW-0472">Membrane</keyword>
<keyword evidence="1" id="KW-1133">Transmembrane helix</keyword>
<accession>A0AA38P025</accession>